<feature type="compositionally biased region" description="Basic and acidic residues" evidence="1">
    <location>
        <begin position="49"/>
        <end position="101"/>
    </location>
</feature>
<name>L1LB84_THEEQ</name>
<accession>L1LB84</accession>
<proteinExistence type="predicted"/>
<keyword evidence="2" id="KW-1133">Transmembrane helix</keyword>
<dbReference type="AlphaFoldDB" id="L1LB84"/>
<evidence type="ECO:0000256" key="1">
    <source>
        <dbReference type="SAM" id="MobiDB-lite"/>
    </source>
</evidence>
<evidence type="ECO:0000256" key="2">
    <source>
        <dbReference type="SAM" id="Phobius"/>
    </source>
</evidence>
<feature type="transmembrane region" description="Helical" evidence="2">
    <location>
        <begin position="574"/>
        <end position="594"/>
    </location>
</feature>
<keyword evidence="4" id="KW-1185">Reference proteome</keyword>
<feature type="region of interest" description="Disordered" evidence="1">
    <location>
        <begin position="38"/>
        <end position="132"/>
    </location>
</feature>
<dbReference type="KEGG" id="beq:BEWA_048850"/>
<feature type="transmembrane region" description="Helical" evidence="2">
    <location>
        <begin position="533"/>
        <end position="553"/>
    </location>
</feature>
<feature type="compositionally biased region" description="Basic and acidic residues" evidence="1">
    <location>
        <begin position="197"/>
        <end position="207"/>
    </location>
</feature>
<feature type="transmembrane region" description="Helical" evidence="2">
    <location>
        <begin position="614"/>
        <end position="640"/>
    </location>
</feature>
<gene>
    <name evidence="3" type="ORF">BEWA_048850</name>
</gene>
<reference evidence="3 4" key="1">
    <citation type="journal article" date="2012" name="BMC Genomics">
        <title>Comparative genomic analysis and phylogenetic position of Theileria equi.</title>
        <authorList>
            <person name="Kappmeyer L.S."/>
            <person name="Thiagarajan M."/>
            <person name="Herndon D.R."/>
            <person name="Ramsay J.D."/>
            <person name="Caler E."/>
            <person name="Djikeng A."/>
            <person name="Gillespie J.J."/>
            <person name="Lau A.O."/>
            <person name="Roalson E.H."/>
            <person name="Silva J.C."/>
            <person name="Silva M.G."/>
            <person name="Suarez C.E."/>
            <person name="Ueti M.W."/>
            <person name="Nene V.M."/>
            <person name="Mealey R.H."/>
            <person name="Knowles D.P."/>
            <person name="Brayton K.A."/>
        </authorList>
    </citation>
    <scope>NUCLEOTIDE SEQUENCE [LARGE SCALE GENOMIC DNA]</scope>
    <source>
        <strain evidence="3 4">WA</strain>
    </source>
</reference>
<dbReference type="EMBL" id="ACOU01000007">
    <property type="protein sequence ID" value="EKX72418.1"/>
    <property type="molecule type" value="Genomic_DNA"/>
</dbReference>
<evidence type="ECO:0000313" key="4">
    <source>
        <dbReference type="Proteomes" id="UP000031512"/>
    </source>
</evidence>
<protein>
    <submittedName>
        <fullName evidence="3">Uncharacterized protein</fullName>
    </submittedName>
</protein>
<sequence length="662" mass="73025">MTTYQEQSVENANDVDQRSVETLAEALGVDKDQKTESFATLESASSQEHFVDTIDAMDDKESPLGDQDAKNVDSERIDNCMESLHEGGKLEQQPRDAKENESAPSTETSRHHRGVTTPPADSTGQEDLPKDDLFFPFISPPGESTFYYALTVATSGDLNKESSVEEKTCALSRDNSFSLQGHSFDSSQPFVMHSNKENMEHKEREDASSSLETQRTYSEHAESTRTTSQPLKTPLIQGVTPSIQFVQAIPPGLQTLKVIPTLQHPLAQKFACKIDDTHAVNTPCSVTPLQAGHALLSTQPGGRAVLPVPQYLVPGSHSIMASATVHNRQVLSGLVPILPARLPEKQPETDKKSSSTKESDALLDLDGAPVRRATEKLTPVESFNNVFIFAKKVIIRTSLLMQYLFCTIAVFYCTIAITTPEWFRNTVEYSIDGIKGHSHTYVGLFGLTRSDAAKLKDGTTVTLQRGPIKFQELYKTNTFEESEFVEQSGCFRSIYSVGNLGEEKTEQFTELYGNIVYDVVAQETKNLEYAGELLFYLALISVAVLGAAILLSFERGLSEVVRPPWRILMRNLAIFLWIGSVAVAIVGFTLWAYWSGGSIFVSEDGKMVPGKLFYSAYFFITYMAASGLGLVFYIVNCVALPTKRLPRFERTSAASTSIDIGV</sequence>
<comment type="caution">
    <text evidence="3">The sequence shown here is derived from an EMBL/GenBank/DDBJ whole genome shotgun (WGS) entry which is preliminary data.</text>
</comment>
<dbReference type="RefSeq" id="XP_004831870.1">
    <property type="nucleotide sequence ID" value="XM_004831813.1"/>
</dbReference>
<dbReference type="GeneID" id="15805111"/>
<organism evidence="3 4">
    <name type="scientific">Theileria equi strain WA</name>
    <dbReference type="NCBI Taxonomy" id="1537102"/>
    <lineage>
        <taxon>Eukaryota</taxon>
        <taxon>Sar</taxon>
        <taxon>Alveolata</taxon>
        <taxon>Apicomplexa</taxon>
        <taxon>Aconoidasida</taxon>
        <taxon>Piroplasmida</taxon>
        <taxon>Theileriidae</taxon>
        <taxon>Theileria</taxon>
    </lineage>
</organism>
<feature type="transmembrane region" description="Helical" evidence="2">
    <location>
        <begin position="399"/>
        <end position="417"/>
    </location>
</feature>
<dbReference type="Proteomes" id="UP000031512">
    <property type="component" value="Unassembled WGS sequence"/>
</dbReference>
<keyword evidence="2" id="KW-0812">Transmembrane</keyword>
<feature type="region of interest" description="Disordered" evidence="1">
    <location>
        <begin position="197"/>
        <end position="232"/>
    </location>
</feature>
<dbReference type="VEuPathDB" id="PiroplasmaDB:BEWA_048850"/>
<dbReference type="eggNOG" id="ENOG502QXEQ">
    <property type="taxonomic scope" value="Eukaryota"/>
</dbReference>
<evidence type="ECO:0000313" key="3">
    <source>
        <dbReference type="EMBL" id="EKX72418.1"/>
    </source>
</evidence>
<feature type="compositionally biased region" description="Polar residues" evidence="1">
    <location>
        <begin position="38"/>
        <end position="48"/>
    </location>
</feature>
<keyword evidence="2" id="KW-0472">Membrane</keyword>